<dbReference type="SUPFAM" id="SSF56112">
    <property type="entry name" value="Protein kinase-like (PK-like)"/>
    <property type="match status" value="1"/>
</dbReference>
<accession>A0A3Q7XVC1</accession>
<dbReference type="InterPro" id="IPR000719">
    <property type="entry name" value="Prot_kinase_dom"/>
</dbReference>
<evidence type="ECO:0000256" key="13">
    <source>
        <dbReference type="ARBA" id="ARBA00023157"/>
    </source>
</evidence>
<evidence type="ECO:0000256" key="10">
    <source>
        <dbReference type="ARBA" id="ARBA00022840"/>
    </source>
</evidence>
<dbReference type="GO" id="GO:0005524">
    <property type="term" value="F:ATP binding"/>
    <property type="evidence" value="ECO:0007669"/>
    <property type="project" value="UniProtKB-KW"/>
</dbReference>
<dbReference type="PANTHER" id="PTHR27002">
    <property type="entry name" value="RECEPTOR-LIKE SERINE/THREONINE-PROTEIN KINASE SD1-8"/>
    <property type="match status" value="1"/>
</dbReference>
<dbReference type="PROSITE" id="PS00108">
    <property type="entry name" value="PROTEIN_KINASE_ST"/>
    <property type="match status" value="1"/>
</dbReference>
<keyword evidence="11 18" id="KW-1133">Transmembrane helix</keyword>
<dbReference type="PROSITE" id="PS51473">
    <property type="entry name" value="GNK2"/>
    <property type="match status" value="2"/>
</dbReference>
<evidence type="ECO:0000256" key="12">
    <source>
        <dbReference type="ARBA" id="ARBA00023136"/>
    </source>
</evidence>
<reference evidence="23" key="2">
    <citation type="submission" date="2025-08" db="UniProtKB">
        <authorList>
            <consortium name="RefSeq"/>
        </authorList>
    </citation>
    <scope>IDENTIFICATION</scope>
    <source>
        <tissue evidence="23">Etiolated seedlings</tissue>
    </source>
</reference>
<evidence type="ECO:0000256" key="15">
    <source>
        <dbReference type="ARBA" id="ARBA00023180"/>
    </source>
</evidence>
<evidence type="ECO:0000256" key="3">
    <source>
        <dbReference type="ARBA" id="ARBA00022527"/>
    </source>
</evidence>
<dbReference type="CDD" id="cd23509">
    <property type="entry name" value="Gnk2-like"/>
    <property type="match status" value="2"/>
</dbReference>
<feature type="domain" description="Gnk2-homologous" evidence="21">
    <location>
        <begin position="138"/>
        <end position="243"/>
    </location>
</feature>
<evidence type="ECO:0000256" key="2">
    <source>
        <dbReference type="ARBA" id="ARBA00012513"/>
    </source>
</evidence>
<evidence type="ECO:0000256" key="16">
    <source>
        <dbReference type="ARBA" id="ARBA00047899"/>
    </source>
</evidence>
<dbReference type="KEGG" id="cam:113783925"/>
<evidence type="ECO:0000256" key="9">
    <source>
        <dbReference type="ARBA" id="ARBA00022777"/>
    </source>
</evidence>
<reference evidence="22" key="1">
    <citation type="journal article" date="2013" name="Nat. Biotechnol.">
        <title>Draft genome sequence of chickpea (Cicer arietinum) provides a resource for trait improvement.</title>
        <authorList>
            <person name="Varshney R.K."/>
            <person name="Song C."/>
            <person name="Saxena R.K."/>
            <person name="Azam S."/>
            <person name="Yu S."/>
            <person name="Sharpe A.G."/>
            <person name="Cannon S."/>
            <person name="Baek J."/>
            <person name="Rosen B.D."/>
            <person name="Tar'an B."/>
            <person name="Millan T."/>
            <person name="Zhang X."/>
            <person name="Ramsay L.D."/>
            <person name="Iwata A."/>
            <person name="Wang Y."/>
            <person name="Nelson W."/>
            <person name="Farmer A.D."/>
            <person name="Gaur P.M."/>
            <person name="Soderlund C."/>
            <person name="Penmetsa R.V."/>
            <person name="Xu C."/>
            <person name="Bharti A.K."/>
            <person name="He W."/>
            <person name="Winter P."/>
            <person name="Zhao S."/>
            <person name="Hane J.K."/>
            <person name="Carrasquilla-Garcia N."/>
            <person name="Condie J.A."/>
            <person name="Upadhyaya H.D."/>
            <person name="Luo M.C."/>
            <person name="Thudi M."/>
            <person name="Gowda C.L."/>
            <person name="Singh N.P."/>
            <person name="Lichtenzveig J."/>
            <person name="Gali K.K."/>
            <person name="Rubio J."/>
            <person name="Nadarajan N."/>
            <person name="Dolezel J."/>
            <person name="Bansal K.C."/>
            <person name="Xu X."/>
            <person name="Edwards D."/>
            <person name="Zhang G."/>
            <person name="Kahl G."/>
            <person name="Gil J."/>
            <person name="Singh K.B."/>
            <person name="Datta S.K."/>
            <person name="Jackson S.A."/>
            <person name="Wang J."/>
            <person name="Cook D.R."/>
        </authorList>
    </citation>
    <scope>NUCLEOTIDE SEQUENCE [LARGE SCALE GENOMIC DNA]</scope>
    <source>
        <strain evidence="22">cv. CDC Frontier</strain>
    </source>
</reference>
<dbReference type="FunFam" id="3.30.200.20:FF:000195">
    <property type="entry name" value="G-type lectin S-receptor-like serine/threonine-protein kinase"/>
    <property type="match status" value="1"/>
</dbReference>
<comment type="subcellular location">
    <subcellularLocation>
        <location evidence="1">Membrane</location>
        <topology evidence="1">Single-pass membrane protein</topology>
    </subcellularLocation>
</comment>
<evidence type="ECO:0000256" key="11">
    <source>
        <dbReference type="ARBA" id="ARBA00022989"/>
    </source>
</evidence>
<feature type="domain" description="Protein kinase" evidence="20">
    <location>
        <begin position="347"/>
        <end position="633"/>
    </location>
</feature>
<dbReference type="GO" id="GO:0005886">
    <property type="term" value="C:plasma membrane"/>
    <property type="evidence" value="ECO:0007669"/>
    <property type="project" value="TreeGrafter"/>
</dbReference>
<keyword evidence="9" id="KW-0418">Kinase</keyword>
<dbReference type="PaxDb" id="3827-XP_004511115.1"/>
<dbReference type="InterPro" id="IPR001245">
    <property type="entry name" value="Ser-Thr/Tyr_kinase_cat_dom"/>
</dbReference>
<dbReference type="Gene3D" id="3.30.200.20">
    <property type="entry name" value="Phosphorylase Kinase, domain 1"/>
    <property type="match status" value="1"/>
</dbReference>
<dbReference type="InterPro" id="IPR038408">
    <property type="entry name" value="GNK2_sf"/>
</dbReference>
<sequence>MTYMKFLSFILLLYLFTRTSAQQSPFYQFSFCQNSTNKTPNTSYKSNVNNLILWINSNSATGTVYNRTTIGSNNNHDDDVYGFYDCRGDIKGNFCQFCINIAVKEIAQRCPNSVSAMIWYDICVVGYSNNNFPGKVFLTPSWNSTGPKTIKDSTELGKAENNIRSLIGKVTTKANPNWAMGEFNWSDTEKRYGWVQCNGDLSKNGCRQCLEAMLVKVPQCCGTKVVWAVVAPSCGLEIRDYKFYQVTDQTGSSSPLPNPVAAKQESANDKKTVIISLVSVMVAVALLSSCVYYFWRRNWLCKASLVGGFLLRTTSIAFHDHVQREDPFSGDLPIIPLTIIEKITDNFSQSTKLGEGGFGPVYKGILPDSTEVAVKRLAEMSGQGSEEFKNEVILIAKLQHRNLVKILGCCIDGNEKILVYEYMPNSSLDFHLFNKEKHKQLDWKLRLSIINGIARGLLYLHEDSRLTVIHRDLKASNVLLDDEMNPKISDFGLARTFEKDQCQTKTKRVIGTYGYMAPEYAMAGLFSVKSDVFSFGVLILEIIYGKRNGEFILSEHMQSLLLYTWGLWCEGKSLELIDPFHKKTYTESEVTKCIHIGLLCVQEDAADRPTMSTVVRMLGSDTMALPKPKQPAFSVGRMSKNEDPTSKCYKDISVDEETLTIVSRR</sequence>
<feature type="domain" description="Gnk2-homologous" evidence="21">
    <location>
        <begin position="26"/>
        <end position="132"/>
    </location>
</feature>
<evidence type="ECO:0000256" key="19">
    <source>
        <dbReference type="SAM" id="SignalP"/>
    </source>
</evidence>
<dbReference type="AlphaFoldDB" id="A0A3Q7XVC1"/>
<dbReference type="Gene3D" id="1.10.510.10">
    <property type="entry name" value="Transferase(Phosphotransferase) domain 1"/>
    <property type="match status" value="1"/>
</dbReference>
<evidence type="ECO:0000256" key="7">
    <source>
        <dbReference type="ARBA" id="ARBA00022737"/>
    </source>
</evidence>
<dbReference type="CDD" id="cd14066">
    <property type="entry name" value="STKc_IRAK"/>
    <property type="match status" value="1"/>
</dbReference>
<keyword evidence="3" id="KW-0723">Serine/threonine-protein kinase</keyword>
<dbReference type="FunFam" id="3.30.430.20:FF:000009">
    <property type="entry name" value="Cysteine-rich receptor-like protein kinase 28"/>
    <property type="match status" value="1"/>
</dbReference>
<comment type="catalytic activity">
    <reaction evidence="17">
        <text>L-seryl-[protein] + ATP = O-phospho-L-seryl-[protein] + ADP + H(+)</text>
        <dbReference type="Rhea" id="RHEA:17989"/>
        <dbReference type="Rhea" id="RHEA-COMP:9863"/>
        <dbReference type="Rhea" id="RHEA-COMP:11604"/>
        <dbReference type="ChEBI" id="CHEBI:15378"/>
        <dbReference type="ChEBI" id="CHEBI:29999"/>
        <dbReference type="ChEBI" id="CHEBI:30616"/>
        <dbReference type="ChEBI" id="CHEBI:83421"/>
        <dbReference type="ChEBI" id="CHEBI:456216"/>
        <dbReference type="EC" id="2.7.11.1"/>
    </reaction>
</comment>
<feature type="chain" id="PRO_5018699144" description="non-specific serine/threonine protein kinase" evidence="19">
    <location>
        <begin position="22"/>
        <end position="665"/>
    </location>
</feature>
<keyword evidence="22" id="KW-1185">Reference proteome</keyword>
<evidence type="ECO:0000259" key="20">
    <source>
        <dbReference type="PROSITE" id="PS50011"/>
    </source>
</evidence>
<evidence type="ECO:0000256" key="6">
    <source>
        <dbReference type="ARBA" id="ARBA00022729"/>
    </source>
</evidence>
<feature type="signal peptide" evidence="19">
    <location>
        <begin position="1"/>
        <end position="21"/>
    </location>
</feature>
<feature type="transmembrane region" description="Helical" evidence="18">
    <location>
        <begin position="273"/>
        <end position="295"/>
    </location>
</feature>
<dbReference type="RefSeq" id="XP_027192293.1">
    <property type="nucleotide sequence ID" value="XM_027336492.1"/>
</dbReference>
<evidence type="ECO:0000256" key="14">
    <source>
        <dbReference type="ARBA" id="ARBA00023170"/>
    </source>
</evidence>
<dbReference type="PANTHER" id="PTHR27002:SF518">
    <property type="entry name" value="PROTEIN KINASE DOMAIN"/>
    <property type="match status" value="1"/>
</dbReference>
<dbReference type="Pfam" id="PF07714">
    <property type="entry name" value="PK_Tyr_Ser-Thr"/>
    <property type="match status" value="1"/>
</dbReference>
<evidence type="ECO:0000256" key="18">
    <source>
        <dbReference type="SAM" id="Phobius"/>
    </source>
</evidence>
<keyword evidence="10" id="KW-0067">ATP-binding</keyword>
<gene>
    <name evidence="23" type="primary">LOC113783925</name>
</gene>
<dbReference type="InterPro" id="IPR011009">
    <property type="entry name" value="Kinase-like_dom_sf"/>
</dbReference>
<keyword evidence="12 18" id="KW-0472">Membrane</keyword>
<evidence type="ECO:0000256" key="8">
    <source>
        <dbReference type="ARBA" id="ARBA00022741"/>
    </source>
</evidence>
<comment type="catalytic activity">
    <reaction evidence="16">
        <text>L-threonyl-[protein] + ATP = O-phospho-L-threonyl-[protein] + ADP + H(+)</text>
        <dbReference type="Rhea" id="RHEA:46608"/>
        <dbReference type="Rhea" id="RHEA-COMP:11060"/>
        <dbReference type="Rhea" id="RHEA-COMP:11605"/>
        <dbReference type="ChEBI" id="CHEBI:15378"/>
        <dbReference type="ChEBI" id="CHEBI:30013"/>
        <dbReference type="ChEBI" id="CHEBI:30616"/>
        <dbReference type="ChEBI" id="CHEBI:61977"/>
        <dbReference type="ChEBI" id="CHEBI:456216"/>
        <dbReference type="EC" id="2.7.11.1"/>
    </reaction>
</comment>
<dbReference type="OrthoDB" id="1410185at2759"/>
<keyword evidence="15" id="KW-0325">Glycoprotein</keyword>
<dbReference type="InterPro" id="IPR008271">
    <property type="entry name" value="Ser/Thr_kinase_AS"/>
</dbReference>
<evidence type="ECO:0000313" key="23">
    <source>
        <dbReference type="RefSeq" id="XP_027192293.1"/>
    </source>
</evidence>
<organism evidence="22 23">
    <name type="scientific">Cicer arietinum</name>
    <name type="common">Chickpea</name>
    <name type="synonym">Garbanzo</name>
    <dbReference type="NCBI Taxonomy" id="3827"/>
    <lineage>
        <taxon>Eukaryota</taxon>
        <taxon>Viridiplantae</taxon>
        <taxon>Streptophyta</taxon>
        <taxon>Embryophyta</taxon>
        <taxon>Tracheophyta</taxon>
        <taxon>Spermatophyta</taxon>
        <taxon>Magnoliopsida</taxon>
        <taxon>eudicotyledons</taxon>
        <taxon>Gunneridae</taxon>
        <taxon>Pentapetalae</taxon>
        <taxon>rosids</taxon>
        <taxon>fabids</taxon>
        <taxon>Fabales</taxon>
        <taxon>Fabaceae</taxon>
        <taxon>Papilionoideae</taxon>
        <taxon>50 kb inversion clade</taxon>
        <taxon>NPAAA clade</taxon>
        <taxon>Hologalegina</taxon>
        <taxon>IRL clade</taxon>
        <taxon>Cicereae</taxon>
        <taxon>Cicer</taxon>
    </lineage>
</organism>
<keyword evidence="13" id="KW-1015">Disulfide bond</keyword>
<dbReference type="FunFam" id="1.10.510.10:FF:000129">
    <property type="entry name" value="cysteine-rich receptor-like protein kinase 10"/>
    <property type="match status" value="1"/>
</dbReference>
<dbReference type="SMART" id="SM00220">
    <property type="entry name" value="S_TKc"/>
    <property type="match status" value="1"/>
</dbReference>
<keyword evidence="14" id="KW-0675">Receptor</keyword>
<dbReference type="GeneID" id="113783925"/>
<keyword evidence="8" id="KW-0547">Nucleotide-binding</keyword>
<evidence type="ECO:0000256" key="4">
    <source>
        <dbReference type="ARBA" id="ARBA00022679"/>
    </source>
</evidence>
<evidence type="ECO:0000256" key="5">
    <source>
        <dbReference type="ARBA" id="ARBA00022692"/>
    </source>
</evidence>
<keyword evidence="7" id="KW-0677">Repeat</keyword>
<dbReference type="GO" id="GO:0006950">
    <property type="term" value="P:response to stress"/>
    <property type="evidence" value="ECO:0007669"/>
    <property type="project" value="UniProtKB-ARBA"/>
</dbReference>
<keyword evidence="4" id="KW-0808">Transferase</keyword>
<evidence type="ECO:0000313" key="22">
    <source>
        <dbReference type="Proteomes" id="UP000087171"/>
    </source>
</evidence>
<dbReference type="PROSITE" id="PS50011">
    <property type="entry name" value="PROTEIN_KINASE_DOM"/>
    <property type="match status" value="1"/>
</dbReference>
<protein>
    <recommendedName>
        <fullName evidence="2">non-specific serine/threonine protein kinase</fullName>
        <ecNumber evidence="2">2.7.11.1</ecNumber>
    </recommendedName>
</protein>
<evidence type="ECO:0000256" key="1">
    <source>
        <dbReference type="ARBA" id="ARBA00004167"/>
    </source>
</evidence>
<dbReference type="EC" id="2.7.11.1" evidence="2"/>
<evidence type="ECO:0000259" key="21">
    <source>
        <dbReference type="PROSITE" id="PS51473"/>
    </source>
</evidence>
<dbReference type="Pfam" id="PF01657">
    <property type="entry name" value="Stress-antifung"/>
    <property type="match status" value="2"/>
</dbReference>
<dbReference type="Proteomes" id="UP000087171">
    <property type="component" value="Chromosome Ca7"/>
</dbReference>
<name>A0A3Q7XVC1_CICAR</name>
<proteinExistence type="predicted"/>
<evidence type="ECO:0000256" key="17">
    <source>
        <dbReference type="ARBA" id="ARBA00048679"/>
    </source>
</evidence>
<dbReference type="GO" id="GO:0004674">
    <property type="term" value="F:protein serine/threonine kinase activity"/>
    <property type="evidence" value="ECO:0007669"/>
    <property type="project" value="UniProtKB-KW"/>
</dbReference>
<keyword evidence="5 18" id="KW-0812">Transmembrane</keyword>
<dbReference type="Gene3D" id="3.30.430.20">
    <property type="entry name" value="Gnk2 domain, C-X8-C-X2-C motif"/>
    <property type="match status" value="2"/>
</dbReference>
<keyword evidence="6 19" id="KW-0732">Signal</keyword>
<dbReference type="InterPro" id="IPR002902">
    <property type="entry name" value="GNK2"/>
</dbReference>